<dbReference type="InterPro" id="IPR011010">
    <property type="entry name" value="DNA_brk_join_enz"/>
</dbReference>
<dbReference type="SUPFAM" id="SSF56349">
    <property type="entry name" value="DNA breaking-rejoining enzymes"/>
    <property type="match status" value="1"/>
</dbReference>
<dbReference type="OMA" id="HERFKFA"/>
<gene>
    <name evidence="3" type="ORF">PITG_07984</name>
</gene>
<evidence type="ECO:0000256" key="2">
    <source>
        <dbReference type="SAM" id="Coils"/>
    </source>
</evidence>
<dbReference type="GO" id="GO:0015074">
    <property type="term" value="P:DNA integration"/>
    <property type="evidence" value="ECO:0007669"/>
    <property type="project" value="InterPro"/>
</dbReference>
<evidence type="ECO:0000313" key="3">
    <source>
        <dbReference type="EMBL" id="EEY54364.1"/>
    </source>
</evidence>
<sequence length="609" mass="68464">MTSRYKPELMRFMAFTNGVAYSSDYVFTMSELLNITPEHVCRWMNQQAYGDPEPDESMKPIHRRSSTLEFAKKAISSFMTRINTTWDPVNKRGNPTRSDAVNKLIKKVKKFEVRREGAESKARRAVEFAEFLNLLLLVRARWKSDDSSYLVSSVLTLQWHICARIDDMMKLQFANFSPNTQYPSTLLLQVRWSKNIHEERDAPEQIIIGSLDPKMCVLLNLAVHIESTSSVMSSEFVYGNPKDGDRVVRRFLTSMVKNDSFKKRKTGKLGTHSLRKGAATYATRSGVVDVYIDNTPPYPDALTVATLTGSEGPCFYNMRTGAGRISTVFLVDQIAPAVKQLMGESIAATLALPLLWAAMEPSENYEYALLPKKLQQRILRAFANIADTSGLNPVVREGIFVTGDGSQLNLVIMDSSEGPDQENNAVVTRSGGNVSGGEGSRREFAALYAQIAAIRRHTTDEVQQLRRDIQRELQKLQAIVRRVAIQPGVRRDVSAHIPAGEVPPTRQRAAQLSKRPKDLYELWHEYQVGCAELKAAKDFTAAERGANKFAFSRRKVFWDVVSSLVRSGFTSDTAIDKVYTVYGRQLSVSNVLAALRADRRRGRHPNLRV</sequence>
<accession>D0N976</accession>
<dbReference type="eggNOG" id="ENOG502R8EV">
    <property type="taxonomic scope" value="Eukaryota"/>
</dbReference>
<dbReference type="EMBL" id="DS028129">
    <property type="protein sequence ID" value="EEY54364.1"/>
    <property type="molecule type" value="Genomic_DNA"/>
</dbReference>
<dbReference type="GeneID" id="9472613"/>
<keyword evidence="1" id="KW-0233">DNA recombination</keyword>
<evidence type="ECO:0000313" key="4">
    <source>
        <dbReference type="Proteomes" id="UP000006643"/>
    </source>
</evidence>
<dbReference type="HOGENOM" id="CLU_531556_0_0_1"/>
<keyword evidence="4" id="KW-1185">Reference proteome</keyword>
<dbReference type="KEGG" id="pif:PITG_07984"/>
<dbReference type="Gene3D" id="1.10.443.10">
    <property type="entry name" value="Intergrase catalytic core"/>
    <property type="match status" value="1"/>
</dbReference>
<evidence type="ECO:0000256" key="1">
    <source>
        <dbReference type="ARBA" id="ARBA00023172"/>
    </source>
</evidence>
<protein>
    <submittedName>
        <fullName evidence="3">Uncharacterized protein</fullName>
    </submittedName>
</protein>
<dbReference type="Proteomes" id="UP000006643">
    <property type="component" value="Unassembled WGS sequence"/>
</dbReference>
<dbReference type="AlphaFoldDB" id="D0N976"/>
<dbReference type="OrthoDB" id="123132at2759"/>
<proteinExistence type="predicted"/>
<name>D0N976_PHYIT</name>
<dbReference type="RefSeq" id="XP_002904186.1">
    <property type="nucleotide sequence ID" value="XM_002904140.1"/>
</dbReference>
<dbReference type="GO" id="GO:0006310">
    <property type="term" value="P:DNA recombination"/>
    <property type="evidence" value="ECO:0007669"/>
    <property type="project" value="UniProtKB-KW"/>
</dbReference>
<dbReference type="VEuPathDB" id="FungiDB:PITG_07984"/>
<dbReference type="InParanoid" id="D0N976"/>
<reference evidence="4" key="1">
    <citation type="journal article" date="2009" name="Nature">
        <title>Genome sequence and analysis of the Irish potato famine pathogen Phytophthora infestans.</title>
        <authorList>
            <consortium name="The Broad Institute Genome Sequencing Platform"/>
            <person name="Haas B.J."/>
            <person name="Kamoun S."/>
            <person name="Zody M.C."/>
            <person name="Jiang R.H."/>
            <person name="Handsaker R.E."/>
            <person name="Cano L.M."/>
            <person name="Grabherr M."/>
            <person name="Kodira C.D."/>
            <person name="Raffaele S."/>
            <person name="Torto-Alalibo T."/>
            <person name="Bozkurt T.O."/>
            <person name="Ah-Fong A.M."/>
            <person name="Alvarado L."/>
            <person name="Anderson V.L."/>
            <person name="Armstrong M.R."/>
            <person name="Avrova A."/>
            <person name="Baxter L."/>
            <person name="Beynon J."/>
            <person name="Boevink P.C."/>
            <person name="Bollmann S.R."/>
            <person name="Bos J.I."/>
            <person name="Bulone V."/>
            <person name="Cai G."/>
            <person name="Cakir C."/>
            <person name="Carrington J.C."/>
            <person name="Chawner M."/>
            <person name="Conti L."/>
            <person name="Costanzo S."/>
            <person name="Ewan R."/>
            <person name="Fahlgren N."/>
            <person name="Fischbach M.A."/>
            <person name="Fugelstad J."/>
            <person name="Gilroy E.M."/>
            <person name="Gnerre S."/>
            <person name="Green P.J."/>
            <person name="Grenville-Briggs L.J."/>
            <person name="Griffith J."/>
            <person name="Grunwald N.J."/>
            <person name="Horn K."/>
            <person name="Horner N.R."/>
            <person name="Hu C.H."/>
            <person name="Huitema E."/>
            <person name="Jeong D.H."/>
            <person name="Jones A.M."/>
            <person name="Jones J.D."/>
            <person name="Jones R.W."/>
            <person name="Karlsson E.K."/>
            <person name="Kunjeti S.G."/>
            <person name="Lamour K."/>
            <person name="Liu Z."/>
            <person name="Ma L."/>
            <person name="Maclean D."/>
            <person name="Chibucos M.C."/>
            <person name="McDonald H."/>
            <person name="McWalters J."/>
            <person name="Meijer H.J."/>
            <person name="Morgan W."/>
            <person name="Morris P.F."/>
            <person name="Munro C.A."/>
            <person name="O'Neill K."/>
            <person name="Ospina-Giraldo M."/>
            <person name="Pinzon A."/>
            <person name="Pritchard L."/>
            <person name="Ramsahoye B."/>
            <person name="Ren Q."/>
            <person name="Restrepo S."/>
            <person name="Roy S."/>
            <person name="Sadanandom A."/>
            <person name="Savidor A."/>
            <person name="Schornack S."/>
            <person name="Schwartz D.C."/>
            <person name="Schumann U.D."/>
            <person name="Schwessinger B."/>
            <person name="Seyer L."/>
            <person name="Sharpe T."/>
            <person name="Silvar C."/>
            <person name="Song J."/>
            <person name="Studholme D.J."/>
            <person name="Sykes S."/>
            <person name="Thines M."/>
            <person name="van de Vondervoort P.J."/>
            <person name="Phuntumart V."/>
            <person name="Wawra S."/>
            <person name="Weide R."/>
            <person name="Win J."/>
            <person name="Young C."/>
            <person name="Zhou S."/>
            <person name="Fry W."/>
            <person name="Meyers B.C."/>
            <person name="van West P."/>
            <person name="Ristaino J."/>
            <person name="Govers F."/>
            <person name="Birch P.R."/>
            <person name="Whisson S.C."/>
            <person name="Judelson H.S."/>
            <person name="Nusbaum C."/>
        </authorList>
    </citation>
    <scope>NUCLEOTIDE SEQUENCE [LARGE SCALE GENOMIC DNA]</scope>
    <source>
        <strain evidence="4">T30-4</strain>
    </source>
</reference>
<dbReference type="InterPro" id="IPR013762">
    <property type="entry name" value="Integrase-like_cat_sf"/>
</dbReference>
<organism evidence="3 4">
    <name type="scientific">Phytophthora infestans (strain T30-4)</name>
    <name type="common">Potato late blight agent</name>
    <dbReference type="NCBI Taxonomy" id="403677"/>
    <lineage>
        <taxon>Eukaryota</taxon>
        <taxon>Sar</taxon>
        <taxon>Stramenopiles</taxon>
        <taxon>Oomycota</taxon>
        <taxon>Peronosporomycetes</taxon>
        <taxon>Peronosporales</taxon>
        <taxon>Peronosporaceae</taxon>
        <taxon>Phytophthora</taxon>
    </lineage>
</organism>
<feature type="coiled-coil region" evidence="2">
    <location>
        <begin position="455"/>
        <end position="486"/>
    </location>
</feature>
<keyword evidence="2" id="KW-0175">Coiled coil</keyword>
<dbReference type="GO" id="GO:0003677">
    <property type="term" value="F:DNA binding"/>
    <property type="evidence" value="ECO:0007669"/>
    <property type="project" value="InterPro"/>
</dbReference>